<evidence type="ECO:0000256" key="5">
    <source>
        <dbReference type="ARBA" id="ARBA00022801"/>
    </source>
</evidence>
<dbReference type="RefSeq" id="XP_066067445.1">
    <property type="nucleotide sequence ID" value="XM_066211348.1"/>
</dbReference>
<keyword evidence="6 7" id="KW-0788">Thiol protease</keyword>
<reference evidence="10" key="1">
    <citation type="submission" date="2016-06" db="EMBL/GenBank/DDBJ databases">
        <authorList>
            <person name="Cuomo C."/>
            <person name="Litvintseva A."/>
            <person name="Heitman J."/>
            <person name="Chen Y."/>
            <person name="Sun S."/>
            <person name="Springer D."/>
            <person name="Dromer F."/>
            <person name="Young S."/>
            <person name="Zeng Q."/>
            <person name="Chapman S."/>
            <person name="Gujja S."/>
            <person name="Saif S."/>
            <person name="Birren B."/>
        </authorList>
    </citation>
    <scope>NUCLEOTIDE SEQUENCE</scope>
    <source>
        <strain evidence="10">CBS 7841</strain>
    </source>
</reference>
<keyword evidence="11" id="KW-1185">Reference proteome</keyword>
<dbReference type="InterPro" id="IPR028889">
    <property type="entry name" value="USP"/>
</dbReference>
<evidence type="ECO:0000256" key="2">
    <source>
        <dbReference type="ARBA" id="ARBA00009085"/>
    </source>
</evidence>
<dbReference type="EMBL" id="CP143785">
    <property type="protein sequence ID" value="WVN86745.1"/>
    <property type="molecule type" value="Genomic_DNA"/>
</dbReference>
<accession>A0AAJ8LZT3</accession>
<keyword evidence="4 7" id="KW-0833">Ubl conjugation pathway</keyword>
<dbReference type="GO" id="GO:0005829">
    <property type="term" value="C:cytosol"/>
    <property type="evidence" value="ECO:0007669"/>
    <property type="project" value="TreeGrafter"/>
</dbReference>
<feature type="compositionally biased region" description="Basic residues" evidence="8">
    <location>
        <begin position="461"/>
        <end position="470"/>
    </location>
</feature>
<dbReference type="PROSITE" id="PS00973">
    <property type="entry name" value="USP_2"/>
    <property type="match status" value="1"/>
</dbReference>
<reference evidence="10" key="2">
    <citation type="journal article" date="2022" name="Elife">
        <title>Obligate sexual reproduction of a homothallic fungus closely related to the Cryptococcus pathogenic species complex.</title>
        <authorList>
            <person name="Passer A.R."/>
            <person name="Clancey S.A."/>
            <person name="Shea T."/>
            <person name="David-Palma M."/>
            <person name="Averette A.F."/>
            <person name="Boekhout T."/>
            <person name="Porcel B.M."/>
            <person name="Nowrousian M."/>
            <person name="Cuomo C.A."/>
            <person name="Sun S."/>
            <person name="Heitman J."/>
            <person name="Coelho M.A."/>
        </authorList>
    </citation>
    <scope>NUCLEOTIDE SEQUENCE</scope>
    <source>
        <strain evidence="10">CBS 7841</strain>
    </source>
</reference>
<feature type="region of interest" description="Disordered" evidence="8">
    <location>
        <begin position="1"/>
        <end position="32"/>
    </location>
</feature>
<dbReference type="PROSITE" id="PS00972">
    <property type="entry name" value="USP_1"/>
    <property type="match status" value="1"/>
</dbReference>
<organism evidence="10 11">
    <name type="scientific">Cryptococcus depauperatus CBS 7841</name>
    <dbReference type="NCBI Taxonomy" id="1295531"/>
    <lineage>
        <taxon>Eukaryota</taxon>
        <taxon>Fungi</taxon>
        <taxon>Dikarya</taxon>
        <taxon>Basidiomycota</taxon>
        <taxon>Agaricomycotina</taxon>
        <taxon>Tremellomycetes</taxon>
        <taxon>Tremellales</taxon>
        <taxon>Cryptococcaceae</taxon>
        <taxon>Cryptococcus</taxon>
    </lineage>
</organism>
<evidence type="ECO:0000256" key="6">
    <source>
        <dbReference type="ARBA" id="ARBA00022807"/>
    </source>
</evidence>
<dbReference type="Gene3D" id="3.90.70.10">
    <property type="entry name" value="Cysteine proteinases"/>
    <property type="match status" value="2"/>
</dbReference>
<dbReference type="PANTHER" id="PTHR24006">
    <property type="entry name" value="UBIQUITIN CARBOXYL-TERMINAL HYDROLASE"/>
    <property type="match status" value="1"/>
</dbReference>
<dbReference type="InterPro" id="IPR050164">
    <property type="entry name" value="Peptidase_C19"/>
</dbReference>
<dbReference type="Proteomes" id="UP000094043">
    <property type="component" value="Chromosome 2"/>
</dbReference>
<evidence type="ECO:0000256" key="3">
    <source>
        <dbReference type="ARBA" id="ARBA00022670"/>
    </source>
</evidence>
<dbReference type="GeneID" id="91086129"/>
<feature type="compositionally biased region" description="Low complexity" evidence="8">
    <location>
        <begin position="679"/>
        <end position="688"/>
    </location>
</feature>
<dbReference type="PROSITE" id="PS50235">
    <property type="entry name" value="USP_3"/>
    <property type="match status" value="1"/>
</dbReference>
<feature type="compositionally biased region" description="Polar residues" evidence="8">
    <location>
        <begin position="1"/>
        <end position="27"/>
    </location>
</feature>
<feature type="region of interest" description="Disordered" evidence="8">
    <location>
        <begin position="448"/>
        <end position="472"/>
    </location>
</feature>
<feature type="domain" description="USP" evidence="9">
    <location>
        <begin position="38"/>
        <end position="943"/>
    </location>
</feature>
<evidence type="ECO:0000313" key="10">
    <source>
        <dbReference type="EMBL" id="WVN86745.1"/>
    </source>
</evidence>
<dbReference type="SUPFAM" id="SSF54001">
    <property type="entry name" value="Cysteine proteinases"/>
    <property type="match status" value="1"/>
</dbReference>
<dbReference type="KEGG" id="cdep:91086129"/>
<comment type="catalytic activity">
    <reaction evidence="1 7">
        <text>Thiol-dependent hydrolysis of ester, thioester, amide, peptide and isopeptide bonds formed by the C-terminal Gly of ubiquitin (a 76-residue protein attached to proteins as an intracellular targeting signal).</text>
        <dbReference type="EC" id="3.4.19.12"/>
    </reaction>
</comment>
<dbReference type="GO" id="GO:0004843">
    <property type="term" value="F:cysteine-type deubiquitinase activity"/>
    <property type="evidence" value="ECO:0007669"/>
    <property type="project" value="UniProtKB-UniRule"/>
</dbReference>
<evidence type="ECO:0000256" key="7">
    <source>
        <dbReference type="RuleBase" id="RU366025"/>
    </source>
</evidence>
<comment type="similarity">
    <text evidence="2 7">Belongs to the peptidase C19 family.</text>
</comment>
<dbReference type="GO" id="GO:0005634">
    <property type="term" value="C:nucleus"/>
    <property type="evidence" value="ECO:0007669"/>
    <property type="project" value="TreeGrafter"/>
</dbReference>
<dbReference type="Pfam" id="PF00443">
    <property type="entry name" value="UCH"/>
    <property type="match status" value="1"/>
</dbReference>
<evidence type="ECO:0000256" key="4">
    <source>
        <dbReference type="ARBA" id="ARBA00022786"/>
    </source>
</evidence>
<name>A0AAJ8LZT3_9TREE</name>
<evidence type="ECO:0000256" key="1">
    <source>
        <dbReference type="ARBA" id="ARBA00000707"/>
    </source>
</evidence>
<keyword evidence="5 7" id="KW-0378">Hydrolase</keyword>
<reference evidence="10" key="3">
    <citation type="submission" date="2024-01" db="EMBL/GenBank/DDBJ databases">
        <authorList>
            <person name="Coelho M.A."/>
            <person name="David-Palma M."/>
            <person name="Shea T."/>
            <person name="Sun S."/>
            <person name="Cuomo C.A."/>
            <person name="Heitman J."/>
        </authorList>
    </citation>
    <scope>NUCLEOTIDE SEQUENCE</scope>
    <source>
        <strain evidence="10">CBS 7841</strain>
    </source>
</reference>
<feature type="compositionally biased region" description="Polar residues" evidence="8">
    <location>
        <begin position="689"/>
        <end position="702"/>
    </location>
</feature>
<dbReference type="InterPro" id="IPR001394">
    <property type="entry name" value="Peptidase_C19_UCH"/>
</dbReference>
<gene>
    <name evidence="10" type="ORF">L203_101917</name>
</gene>
<feature type="region of interest" description="Disordered" evidence="8">
    <location>
        <begin position="586"/>
        <end position="745"/>
    </location>
</feature>
<evidence type="ECO:0000256" key="8">
    <source>
        <dbReference type="SAM" id="MobiDB-lite"/>
    </source>
</evidence>
<dbReference type="GO" id="GO:0016579">
    <property type="term" value="P:protein deubiquitination"/>
    <property type="evidence" value="ECO:0007669"/>
    <property type="project" value="InterPro"/>
</dbReference>
<dbReference type="EC" id="3.4.19.12" evidence="7"/>
<feature type="region of interest" description="Disordered" evidence="8">
    <location>
        <begin position="413"/>
        <end position="434"/>
    </location>
</feature>
<dbReference type="PANTHER" id="PTHR24006:SF888">
    <property type="entry name" value="UBIQUITIN CARBOXYL-TERMINAL HYDROLASE 30"/>
    <property type="match status" value="1"/>
</dbReference>
<protein>
    <recommendedName>
        <fullName evidence="7">Ubiquitin carboxyl-terminal hydrolase</fullName>
        <ecNumber evidence="7">3.4.19.12</ecNumber>
    </recommendedName>
</protein>
<keyword evidence="3 7" id="KW-0645">Protease</keyword>
<feature type="compositionally biased region" description="Low complexity" evidence="8">
    <location>
        <begin position="599"/>
        <end position="619"/>
    </location>
</feature>
<sequence>MALLQVSQATEAFQPEEPTQSAMTEANTPIPRPRLRPVGLKNDYNTCFLNSTFQALSATSALTSLIHTSPISPLILHPNSILPPPAVPHSQIPSLYPQILEPPLYGSLPITHTFISLLQESFRRKDEGYGDGQVMKLTNLLRAISAKHPHYNEFDQQDAHELLRQLLDSMELEEKDAIKLLQPRQSDESSSGIDKERSSIYKNGQALQIEEDSMSNEQRGEDEGTVKDQLLAEKSTFNLAKTGKGVGQEQNIELLAKNMAQAALIPNEQKLIPFVDVLFGGELASVVVCEKCKALSHTYEGFFDISLSISEGNRLRKRDRVFAFASLFASRLRTRSSSSKNTPPEGLPSPLPFVTQAISDNEISDSEVSSQRLAVSKRRKSLNLEEDGLEEGAHRLGRNKTFGGLKGKRLSFRKKRLAKPSSASSSLSSTPAFDAERNVAAAPTPIQSAYKSHESQESQARPHHHGKRYHAGPTPAQAAYIARILAPPATAEMNDPIARLRAAQSLGGSPNNKFSIGSESLPTETDLERSLREFTSVEVLEGPNAFACQKCWKIKHRKYAYHEATLREENEYDNTTGDMTPAALKTASLPVSKRPSTLSMPSETSVMTSSSIGSLSLPSPRVPPPSMSIHNRSDSNSSSSRDDRSMPMGRVSSLGFQLSTVPPARARSPLRRQIENEETLTNEVLNTTMDQSFTSQESNSGSFIVLSEAEGDVENANTPSESDGLSDSETETEEEEESNKPEKKSKHFVMGRAFKRYLIARSPEVLVFQLKRFKALSQTMTRFTTLKKMDEFVSFPEHLDLAPYLAPNRKDYKLSQTPHGLHAPYMDWENPMQGPEHVDPVMYRLYGVVVHIGDMISGHYVAYVLVDPDVMFSKGESINQKEDGEALDMVESNKYGAQDTKAEKGQEKEDRRVWVYCSDEIIREVKVEEVLNAKAYLCFYERKRV</sequence>
<dbReference type="AlphaFoldDB" id="A0AAJ8LZT3"/>
<proteinExistence type="inferred from homology"/>
<evidence type="ECO:0000259" key="9">
    <source>
        <dbReference type="PROSITE" id="PS50235"/>
    </source>
</evidence>
<feature type="compositionally biased region" description="Acidic residues" evidence="8">
    <location>
        <begin position="724"/>
        <end position="737"/>
    </location>
</feature>
<evidence type="ECO:0000313" key="11">
    <source>
        <dbReference type="Proteomes" id="UP000094043"/>
    </source>
</evidence>
<dbReference type="InterPro" id="IPR038765">
    <property type="entry name" value="Papain-like_cys_pep_sf"/>
</dbReference>
<dbReference type="GO" id="GO:0006508">
    <property type="term" value="P:proteolysis"/>
    <property type="evidence" value="ECO:0007669"/>
    <property type="project" value="UniProtKB-KW"/>
</dbReference>
<dbReference type="InterPro" id="IPR018200">
    <property type="entry name" value="USP_CS"/>
</dbReference>